<feature type="region of interest" description="Disordered" evidence="1">
    <location>
        <begin position="67"/>
        <end position="92"/>
    </location>
</feature>
<reference evidence="2 3" key="1">
    <citation type="submission" date="2021-01" db="EMBL/GenBank/DDBJ databases">
        <title>Sequencing the genomes of 1000 actinobacteria strains.</title>
        <authorList>
            <person name="Klenk H.-P."/>
        </authorList>
    </citation>
    <scope>NUCLEOTIDE SEQUENCE [LARGE SCALE GENOMIC DNA]</scope>
    <source>
        <strain evidence="2 3">DSM 18662</strain>
    </source>
</reference>
<proteinExistence type="predicted"/>
<evidence type="ECO:0000256" key="1">
    <source>
        <dbReference type="SAM" id="MobiDB-lite"/>
    </source>
</evidence>
<dbReference type="RefSeq" id="WP_204916606.1">
    <property type="nucleotide sequence ID" value="NZ_BAAAQP010000011.1"/>
</dbReference>
<evidence type="ECO:0000313" key="2">
    <source>
        <dbReference type="EMBL" id="MBM7797985.1"/>
    </source>
</evidence>
<organism evidence="2 3">
    <name type="scientific">Microlunatus panaciterrae</name>
    <dbReference type="NCBI Taxonomy" id="400768"/>
    <lineage>
        <taxon>Bacteria</taxon>
        <taxon>Bacillati</taxon>
        <taxon>Actinomycetota</taxon>
        <taxon>Actinomycetes</taxon>
        <taxon>Propionibacteriales</taxon>
        <taxon>Propionibacteriaceae</taxon>
        <taxon>Microlunatus</taxon>
    </lineage>
</organism>
<protein>
    <submittedName>
        <fullName evidence="2">Uncharacterized protein</fullName>
    </submittedName>
</protein>
<dbReference type="Proteomes" id="UP000704762">
    <property type="component" value="Unassembled WGS sequence"/>
</dbReference>
<accession>A0ABS2RG52</accession>
<gene>
    <name evidence="2" type="ORF">JOE57_000906</name>
</gene>
<sequence>MTGSLILLALAALLLLALEPAHRRRGPLTPRPGEDLHSDTDRARMVEELRQVEQRADGRIRRTARMLASAGSAVPMHRSRRLDGPRSNRLAI</sequence>
<feature type="compositionally biased region" description="Basic and acidic residues" evidence="1">
    <location>
        <begin position="32"/>
        <end position="41"/>
    </location>
</feature>
<keyword evidence="3" id="KW-1185">Reference proteome</keyword>
<evidence type="ECO:0000313" key="3">
    <source>
        <dbReference type="Proteomes" id="UP000704762"/>
    </source>
</evidence>
<name>A0ABS2RG52_9ACTN</name>
<dbReference type="EMBL" id="JAFBCF010000001">
    <property type="protein sequence ID" value="MBM7797985.1"/>
    <property type="molecule type" value="Genomic_DNA"/>
</dbReference>
<comment type="caution">
    <text evidence="2">The sequence shown here is derived from an EMBL/GenBank/DDBJ whole genome shotgun (WGS) entry which is preliminary data.</text>
</comment>
<feature type="region of interest" description="Disordered" evidence="1">
    <location>
        <begin position="22"/>
        <end position="41"/>
    </location>
</feature>